<feature type="region of interest" description="Disordered" evidence="2">
    <location>
        <begin position="214"/>
        <end position="233"/>
    </location>
</feature>
<dbReference type="GO" id="GO:0003723">
    <property type="term" value="F:RNA binding"/>
    <property type="evidence" value="ECO:0007669"/>
    <property type="project" value="InterPro"/>
</dbReference>
<sequence>MSATLLLKLDAPMQAWGAESRFVRRQTRTEPTKSGVVGLLAAALGRSREADISDLAALRFGVRTDQIGAIERCFQTEVDWRSGKAMPLTERFYLSDYKFVAGVEGPREQIELLAHAVNHPVYPLFLGRRSCPPGSRIGLPVVEHDLRTALATTPWTAALWYRKKQRTSVRLTIALDAQPGAAEEYCRDQPVSFQQSNRVYQLRGITREEITVENPDGYTPAQSHDPFALLGEQ</sequence>
<protein>
    <submittedName>
        <fullName evidence="3">CRISPR-associated protein</fullName>
    </submittedName>
</protein>
<organism evidence="3 4">
    <name type="scientific">Corynebacterium choanae</name>
    <dbReference type="NCBI Taxonomy" id="1862358"/>
    <lineage>
        <taxon>Bacteria</taxon>
        <taxon>Bacillati</taxon>
        <taxon>Actinomycetota</taxon>
        <taxon>Actinomycetes</taxon>
        <taxon>Mycobacteriales</taxon>
        <taxon>Corynebacteriaceae</taxon>
        <taxon>Corynebacterium</taxon>
    </lineage>
</organism>
<dbReference type="InterPro" id="IPR013422">
    <property type="entry name" value="CRISPR-assoc_prot_Cas5_N"/>
</dbReference>
<dbReference type="OrthoDB" id="3189549at2"/>
<dbReference type="NCBIfam" id="TIGR01868">
    <property type="entry name" value="casD_Cas5e"/>
    <property type="match status" value="1"/>
</dbReference>
<dbReference type="InterPro" id="IPR010147">
    <property type="entry name" value="CRISPR-assoc_prot_CasD"/>
</dbReference>
<evidence type="ECO:0000313" key="4">
    <source>
        <dbReference type="Proteomes" id="UP000269019"/>
    </source>
</evidence>
<dbReference type="RefSeq" id="WP_123925735.1">
    <property type="nucleotide sequence ID" value="NZ_CP033896.1"/>
</dbReference>
<dbReference type="GO" id="GO:0043571">
    <property type="term" value="P:maintenance of CRISPR repeat elements"/>
    <property type="evidence" value="ECO:0007669"/>
    <property type="project" value="InterPro"/>
</dbReference>
<proteinExistence type="predicted"/>
<dbReference type="AlphaFoldDB" id="A0A3G6J4B9"/>
<evidence type="ECO:0000313" key="3">
    <source>
        <dbReference type="EMBL" id="AZA12563.1"/>
    </source>
</evidence>
<gene>
    <name evidence="3" type="ORF">CCHOA_00670</name>
</gene>
<dbReference type="NCBIfam" id="TIGR02593">
    <property type="entry name" value="CRISPR_cas5"/>
    <property type="match status" value="1"/>
</dbReference>
<reference evidence="3 4" key="1">
    <citation type="submission" date="2018-11" db="EMBL/GenBank/DDBJ databases">
        <authorList>
            <person name="Kleinhagauer T."/>
            <person name="Glaeser S.P."/>
            <person name="Spergser J."/>
            <person name="Ruckert C."/>
            <person name="Kaempfer P."/>
            <person name="Busse H.-J."/>
        </authorList>
    </citation>
    <scope>NUCLEOTIDE SEQUENCE [LARGE SCALE GENOMIC DNA]</scope>
    <source>
        <strain evidence="3 4">200CH</strain>
    </source>
</reference>
<dbReference type="InterPro" id="IPR021124">
    <property type="entry name" value="CRISPR-assoc_prot_Cas5"/>
</dbReference>
<dbReference type="CDD" id="cd09756">
    <property type="entry name" value="Cas5_I-E"/>
    <property type="match status" value="1"/>
</dbReference>
<dbReference type="Pfam" id="PF09704">
    <property type="entry name" value="Cas_Cas5d"/>
    <property type="match status" value="1"/>
</dbReference>
<evidence type="ECO:0000256" key="2">
    <source>
        <dbReference type="SAM" id="MobiDB-lite"/>
    </source>
</evidence>
<evidence type="ECO:0000256" key="1">
    <source>
        <dbReference type="ARBA" id="ARBA00023118"/>
    </source>
</evidence>
<name>A0A3G6J4B9_9CORY</name>
<dbReference type="GO" id="GO:0051607">
    <property type="term" value="P:defense response to virus"/>
    <property type="evidence" value="ECO:0007669"/>
    <property type="project" value="UniProtKB-KW"/>
</dbReference>
<keyword evidence="4" id="KW-1185">Reference proteome</keyword>
<dbReference type="KEGG" id="ccho:CCHOA_00670"/>
<dbReference type="Proteomes" id="UP000269019">
    <property type="component" value="Chromosome"/>
</dbReference>
<dbReference type="EMBL" id="CP033896">
    <property type="protein sequence ID" value="AZA12563.1"/>
    <property type="molecule type" value="Genomic_DNA"/>
</dbReference>
<keyword evidence="1" id="KW-0051">Antiviral defense</keyword>
<accession>A0A3G6J4B9</accession>
<dbReference type="Gene3D" id="3.30.70.2660">
    <property type="match status" value="1"/>
</dbReference>